<evidence type="ECO:0000313" key="1">
    <source>
        <dbReference type="EMBL" id="TKI53776.1"/>
    </source>
</evidence>
<dbReference type="AlphaFoldDB" id="A0A4U2Y0C7"/>
<name>A0A4U2Y0C7_9BACI</name>
<organism evidence="1 2">
    <name type="scientific">Lysinibacillus mangiferihumi</name>
    <dbReference type="NCBI Taxonomy" id="1130819"/>
    <lineage>
        <taxon>Bacteria</taxon>
        <taxon>Bacillati</taxon>
        <taxon>Bacillota</taxon>
        <taxon>Bacilli</taxon>
        <taxon>Bacillales</taxon>
        <taxon>Bacillaceae</taxon>
        <taxon>Lysinibacillus</taxon>
    </lineage>
</organism>
<dbReference type="Proteomes" id="UP000308744">
    <property type="component" value="Unassembled WGS sequence"/>
</dbReference>
<keyword evidence="2" id="KW-1185">Reference proteome</keyword>
<reference evidence="1 2" key="1">
    <citation type="submission" date="2019-04" db="EMBL/GenBank/DDBJ databases">
        <title>Lysinibacillus genome sequencing.</title>
        <authorList>
            <person name="Dunlap C."/>
        </authorList>
    </citation>
    <scope>NUCLEOTIDE SEQUENCE [LARGE SCALE GENOMIC DNA]</scope>
    <source>
        <strain evidence="1 2">CCTCC AB 2010389</strain>
    </source>
</reference>
<dbReference type="EMBL" id="SZPU01000102">
    <property type="protein sequence ID" value="TKI53776.1"/>
    <property type="molecule type" value="Genomic_DNA"/>
</dbReference>
<comment type="caution">
    <text evidence="1">The sequence shown here is derived from an EMBL/GenBank/DDBJ whole genome shotgun (WGS) entry which is preliminary data.</text>
</comment>
<sequence length="98" mass="11573">MEKYNSFQPKTSIDLVRKLENTNIENYNKYSIDLTENNYKDIKDFVSNLDQTVLQFTVIESGEDVLILETTPQTVDNRLKIKSVKKMSKEDFEKIFKE</sequence>
<gene>
    <name evidence="1" type="ORF">FC756_22355</name>
</gene>
<accession>A0A4U2Y0C7</accession>
<proteinExistence type="predicted"/>
<protein>
    <submittedName>
        <fullName evidence="1">Uncharacterized protein</fullName>
    </submittedName>
</protein>
<evidence type="ECO:0000313" key="2">
    <source>
        <dbReference type="Proteomes" id="UP000308744"/>
    </source>
</evidence>
<dbReference type="RefSeq" id="WP_107894292.1">
    <property type="nucleotide sequence ID" value="NZ_PYWM01000002.1"/>
</dbReference>